<evidence type="ECO:0000256" key="3">
    <source>
        <dbReference type="ARBA" id="ARBA00022840"/>
    </source>
</evidence>
<proteinExistence type="predicted"/>
<keyword evidence="2" id="KW-0808">Transferase</keyword>
<keyword evidence="5" id="KW-1185">Reference proteome</keyword>
<reference evidence="4" key="1">
    <citation type="submission" date="2024-05" db="EMBL/GenBank/DDBJ databases">
        <title>30 novel species of actinomycetes from the DSMZ collection.</title>
        <authorList>
            <person name="Nouioui I."/>
        </authorList>
    </citation>
    <scope>NUCLEOTIDE SEQUENCE</scope>
    <source>
        <strain evidence="4">DSM 41014</strain>
    </source>
</reference>
<comment type="caution">
    <text evidence="4">The sequence shown here is derived from an EMBL/GenBank/DDBJ whole genome shotgun (WGS) entry which is preliminary data.</text>
</comment>
<keyword evidence="1" id="KW-0547">Nucleotide-binding</keyword>
<accession>A0ABU2UYV1</accession>
<evidence type="ECO:0000256" key="1">
    <source>
        <dbReference type="ARBA" id="ARBA00022741"/>
    </source>
</evidence>
<sequence length="117" mass="12829">MPTITQQSPAKINLFLHITGKRPDGYHNLQTVFRLIDLYDTLTFSHTDTTIGDNLPVTLSNAEHVTDNPADNLIIKAAIALLAFAKNHQILNDSQIAQLPIVDIHLDKHIPMGAGLG</sequence>
<evidence type="ECO:0000256" key="2">
    <source>
        <dbReference type="ARBA" id="ARBA00022777"/>
    </source>
</evidence>
<dbReference type="Gene3D" id="3.30.230.10">
    <property type="match status" value="1"/>
</dbReference>
<dbReference type="InterPro" id="IPR020568">
    <property type="entry name" value="Ribosomal_Su5_D2-typ_SF"/>
</dbReference>
<name>A0ABU2UYV1_9ACTN</name>
<protein>
    <recommendedName>
        <fullName evidence="6">4-(Cytidine 5'-diphospho)-2-C-methyl-D-erythritol kinase</fullName>
    </recommendedName>
</protein>
<keyword evidence="3" id="KW-0067">ATP-binding</keyword>
<keyword evidence="2" id="KW-0418">Kinase</keyword>
<feature type="non-terminal residue" evidence="4">
    <location>
        <position position="117"/>
    </location>
</feature>
<evidence type="ECO:0008006" key="6">
    <source>
        <dbReference type="Google" id="ProtNLM"/>
    </source>
</evidence>
<dbReference type="PANTHER" id="PTHR43527:SF2">
    <property type="entry name" value="4-DIPHOSPHOCYTIDYL-2-C-METHYL-D-ERYTHRITOL KINASE, CHLOROPLASTIC"/>
    <property type="match status" value="1"/>
</dbReference>
<evidence type="ECO:0000313" key="4">
    <source>
        <dbReference type="EMBL" id="MDT0478475.1"/>
    </source>
</evidence>
<gene>
    <name evidence="4" type="ORF">RM863_40870</name>
</gene>
<dbReference type="Proteomes" id="UP001180489">
    <property type="component" value="Unassembled WGS sequence"/>
</dbReference>
<dbReference type="SUPFAM" id="SSF54211">
    <property type="entry name" value="Ribosomal protein S5 domain 2-like"/>
    <property type="match status" value="1"/>
</dbReference>
<dbReference type="EMBL" id="JAVRFF010000517">
    <property type="protein sequence ID" value="MDT0478475.1"/>
    <property type="molecule type" value="Genomic_DNA"/>
</dbReference>
<evidence type="ECO:0000313" key="5">
    <source>
        <dbReference type="Proteomes" id="UP001180489"/>
    </source>
</evidence>
<dbReference type="PANTHER" id="PTHR43527">
    <property type="entry name" value="4-DIPHOSPHOCYTIDYL-2-C-METHYL-D-ERYTHRITOL KINASE, CHLOROPLASTIC"/>
    <property type="match status" value="1"/>
</dbReference>
<dbReference type="InterPro" id="IPR014721">
    <property type="entry name" value="Ribsml_uS5_D2-typ_fold_subgr"/>
</dbReference>
<organism evidence="4 5">
    <name type="scientific">Streptomyces hintoniae</name>
    <dbReference type="NCBI Taxonomy" id="3075521"/>
    <lineage>
        <taxon>Bacteria</taxon>
        <taxon>Bacillati</taxon>
        <taxon>Actinomycetota</taxon>
        <taxon>Actinomycetes</taxon>
        <taxon>Kitasatosporales</taxon>
        <taxon>Streptomycetaceae</taxon>
        <taxon>Streptomyces</taxon>
    </lineage>
</organism>